<sequence length="143" mass="14876">MTTVEPVDPTSRPTELYLVEWYDAILTGAPLARTTAALEASAATISAGGAEVRLELTLVAPSDDVLYGVFKSDNPELVVRACQHAGWTPDRVTANISANLTTAARLDSFSSAEADTPAPSESCQAGEVVAVTGVEDEPISVAL</sequence>
<dbReference type="AlphaFoldDB" id="A0A7I9YUH7"/>
<keyword evidence="2" id="KW-1185">Reference proteome</keyword>
<organism evidence="1 2">
    <name type="scientific">Mycobacterium bourgelatii</name>
    <dbReference type="NCBI Taxonomy" id="1273442"/>
    <lineage>
        <taxon>Bacteria</taxon>
        <taxon>Bacillati</taxon>
        <taxon>Actinomycetota</taxon>
        <taxon>Actinomycetes</taxon>
        <taxon>Mycobacteriales</taxon>
        <taxon>Mycobacteriaceae</taxon>
        <taxon>Mycobacterium</taxon>
    </lineage>
</organism>
<reference evidence="1 2" key="1">
    <citation type="journal article" date="2019" name="Emerg. Microbes Infect.">
        <title>Comprehensive subspecies identification of 175 nontuberculous mycobacteria species based on 7547 genomic profiles.</title>
        <authorList>
            <person name="Matsumoto Y."/>
            <person name="Kinjo T."/>
            <person name="Motooka D."/>
            <person name="Nabeya D."/>
            <person name="Jung N."/>
            <person name="Uechi K."/>
            <person name="Horii T."/>
            <person name="Iida T."/>
            <person name="Fujita J."/>
            <person name="Nakamura S."/>
        </authorList>
    </citation>
    <scope>NUCLEOTIDE SEQUENCE [LARGE SCALE GENOMIC DNA]</scope>
    <source>
        <strain evidence="1 2">JCM 30725</strain>
    </source>
</reference>
<gene>
    <name evidence="1" type="ORF">MBOU_42740</name>
</gene>
<proteinExistence type="predicted"/>
<evidence type="ECO:0000313" key="2">
    <source>
        <dbReference type="Proteomes" id="UP000465360"/>
    </source>
</evidence>
<dbReference type="EMBL" id="BLKZ01000001">
    <property type="protein sequence ID" value="GFG92232.1"/>
    <property type="molecule type" value="Genomic_DNA"/>
</dbReference>
<evidence type="ECO:0000313" key="1">
    <source>
        <dbReference type="EMBL" id="GFG92232.1"/>
    </source>
</evidence>
<name>A0A7I9YUH7_MYCBU</name>
<accession>A0A7I9YUH7</accession>
<dbReference type="Proteomes" id="UP000465360">
    <property type="component" value="Unassembled WGS sequence"/>
</dbReference>
<comment type="caution">
    <text evidence="1">The sequence shown here is derived from an EMBL/GenBank/DDBJ whole genome shotgun (WGS) entry which is preliminary data.</text>
</comment>
<protein>
    <submittedName>
        <fullName evidence="1">Uncharacterized protein</fullName>
    </submittedName>
</protein>